<dbReference type="Pfam" id="PF13489">
    <property type="entry name" value="Methyltransf_23"/>
    <property type="match status" value="1"/>
</dbReference>
<keyword evidence="1" id="KW-0489">Methyltransferase</keyword>
<evidence type="ECO:0000313" key="2">
    <source>
        <dbReference type="Proteomes" id="UP000572817"/>
    </source>
</evidence>
<dbReference type="PANTHER" id="PTHR43591:SF24">
    <property type="entry name" value="2-METHOXY-6-POLYPRENYL-1,4-BENZOQUINOL METHYLASE, MITOCHONDRIAL"/>
    <property type="match status" value="1"/>
</dbReference>
<keyword evidence="1" id="KW-0808">Transferase</keyword>
<sequence length="334" mass="38877">MSESVSGEFYEIVELHDREFQKFSIDNEIYCVPVDTVSIFFAFSSPPYGVQALTPFFWVERSAERMEEEERLENQHQILRYLFDGRLYFPPIQYPTKVLDCGYGRGNWALEVAQTYPDSEITAVDVYPTNDLPDDQPDNLEIEAWDLNQPLTPTYKPNEYDLIHSRLVAPGIQRDRWRGYIRDIVRLLKRGGWVQMAEFYYIIQSDSGLLTDEHALMQWSNGYRYTMERDRDPRVGRHLGQLMRSAGLVDVQEVTYRMPIGGWATDPKLQWVGQQNLENIGTMLDSLAIWPFTARMGWSKEQVAALTQRARAEAADLRLKLYIPLTVAWGRKRA</sequence>
<gene>
    <name evidence="1" type="ORF">GTA08_BOTSDO08758</name>
</gene>
<dbReference type="CDD" id="cd02440">
    <property type="entry name" value="AdoMet_MTases"/>
    <property type="match status" value="1"/>
</dbReference>
<comment type="caution">
    <text evidence="1">The sequence shown here is derived from an EMBL/GenBank/DDBJ whole genome shotgun (WGS) entry which is preliminary data.</text>
</comment>
<dbReference type="GO" id="GO:0032259">
    <property type="term" value="P:methylation"/>
    <property type="evidence" value="ECO:0007669"/>
    <property type="project" value="UniProtKB-KW"/>
</dbReference>
<dbReference type="InterPro" id="IPR029063">
    <property type="entry name" value="SAM-dependent_MTases_sf"/>
</dbReference>
<dbReference type="Gene3D" id="3.40.50.150">
    <property type="entry name" value="Vaccinia Virus protein VP39"/>
    <property type="match status" value="1"/>
</dbReference>
<organism evidence="1 2">
    <name type="scientific">Botryosphaeria dothidea</name>
    <dbReference type="NCBI Taxonomy" id="55169"/>
    <lineage>
        <taxon>Eukaryota</taxon>
        <taxon>Fungi</taxon>
        <taxon>Dikarya</taxon>
        <taxon>Ascomycota</taxon>
        <taxon>Pezizomycotina</taxon>
        <taxon>Dothideomycetes</taxon>
        <taxon>Dothideomycetes incertae sedis</taxon>
        <taxon>Botryosphaeriales</taxon>
        <taxon>Botryosphaeriaceae</taxon>
        <taxon>Botryosphaeria</taxon>
    </lineage>
</organism>
<name>A0A8H4IMH7_9PEZI</name>
<evidence type="ECO:0000313" key="1">
    <source>
        <dbReference type="EMBL" id="KAF4302989.1"/>
    </source>
</evidence>
<dbReference type="Proteomes" id="UP000572817">
    <property type="component" value="Unassembled WGS sequence"/>
</dbReference>
<accession>A0A8H4IMH7</accession>
<proteinExistence type="predicted"/>
<dbReference type="SUPFAM" id="SSF53335">
    <property type="entry name" value="S-adenosyl-L-methionine-dependent methyltransferases"/>
    <property type="match status" value="1"/>
</dbReference>
<protein>
    <submittedName>
        <fullName evidence="1">Methyltransferase type 11</fullName>
    </submittedName>
</protein>
<reference evidence="1" key="1">
    <citation type="submission" date="2020-04" db="EMBL/GenBank/DDBJ databases">
        <title>Genome Assembly and Annotation of Botryosphaeria dothidea sdau 11-99, a Latent Pathogen of Apple Fruit Ring Rot in China.</title>
        <authorList>
            <person name="Yu C."/>
            <person name="Diao Y."/>
            <person name="Lu Q."/>
            <person name="Zhao J."/>
            <person name="Cui S."/>
            <person name="Peng C."/>
            <person name="He B."/>
            <person name="Liu H."/>
        </authorList>
    </citation>
    <scope>NUCLEOTIDE SEQUENCE [LARGE SCALE GENOMIC DNA]</scope>
    <source>
        <strain evidence="1">Sdau11-99</strain>
    </source>
</reference>
<dbReference type="OrthoDB" id="506498at2759"/>
<keyword evidence="2" id="KW-1185">Reference proteome</keyword>
<dbReference type="PANTHER" id="PTHR43591">
    <property type="entry name" value="METHYLTRANSFERASE"/>
    <property type="match status" value="1"/>
</dbReference>
<dbReference type="AlphaFoldDB" id="A0A8H4IMH7"/>
<dbReference type="GO" id="GO:0008168">
    <property type="term" value="F:methyltransferase activity"/>
    <property type="evidence" value="ECO:0007669"/>
    <property type="project" value="UniProtKB-KW"/>
</dbReference>
<dbReference type="EMBL" id="WWBZ02000062">
    <property type="protein sequence ID" value="KAF4302989.1"/>
    <property type="molecule type" value="Genomic_DNA"/>
</dbReference>